<keyword evidence="2" id="KW-0813">Transport</keyword>
<dbReference type="KEGG" id="scs:Sta7437_0291"/>
<dbReference type="EMBL" id="CP003653">
    <property type="protein sequence ID" value="AFZ33904.1"/>
    <property type="molecule type" value="Genomic_DNA"/>
</dbReference>
<evidence type="ECO:0000259" key="10">
    <source>
        <dbReference type="PROSITE" id="PS51352"/>
    </source>
</evidence>
<dbReference type="InterPro" id="IPR036249">
    <property type="entry name" value="Thioredoxin-like_sf"/>
</dbReference>
<dbReference type="GO" id="GO:0045454">
    <property type="term" value="P:cell redox homeostasis"/>
    <property type="evidence" value="ECO:0007669"/>
    <property type="project" value="TreeGrafter"/>
</dbReference>
<proteinExistence type="inferred from homology"/>
<dbReference type="Proteomes" id="UP000010473">
    <property type="component" value="Chromosome"/>
</dbReference>
<dbReference type="OrthoDB" id="530955at2"/>
<dbReference type="PRINTS" id="PR00421">
    <property type="entry name" value="THIOREDOXIN"/>
</dbReference>
<evidence type="ECO:0000256" key="2">
    <source>
        <dbReference type="ARBA" id="ARBA00022448"/>
    </source>
</evidence>
<keyword evidence="12" id="KW-1185">Reference proteome</keyword>
<gene>
    <name evidence="11" type="ordered locus">Sta7437_0291</name>
</gene>
<dbReference type="NCBIfam" id="TIGR01068">
    <property type="entry name" value="thioredoxin"/>
    <property type="match status" value="1"/>
</dbReference>
<reference evidence="12" key="1">
    <citation type="journal article" date="2013" name="Proc. Natl. Acad. Sci. U.S.A.">
        <title>Improving the coverage of the cyanobacterial phylum using diversity-driven genome sequencing.</title>
        <authorList>
            <person name="Shih P.M."/>
            <person name="Wu D."/>
            <person name="Latifi A."/>
            <person name="Axen S.D."/>
            <person name="Fewer D.P."/>
            <person name="Talla E."/>
            <person name="Calteau A."/>
            <person name="Cai F."/>
            <person name="Tandeau de Marsac N."/>
            <person name="Rippka R."/>
            <person name="Herdman M."/>
            <person name="Sivonen K."/>
            <person name="Coursin T."/>
            <person name="Laurent T."/>
            <person name="Goodwin L."/>
            <person name="Nolan M."/>
            <person name="Davenport K.W."/>
            <person name="Han C.S."/>
            <person name="Rubin E.M."/>
            <person name="Eisen J.A."/>
            <person name="Woyke T."/>
            <person name="Gugger M."/>
            <person name="Kerfeld C.A."/>
        </authorList>
    </citation>
    <scope>NUCLEOTIDE SEQUENCE [LARGE SCALE GENOMIC DNA]</scope>
    <source>
        <strain evidence="12">ATCC 29371 / PCC 7437</strain>
    </source>
</reference>
<feature type="site" description="Contributes to redox potential value" evidence="8">
    <location>
        <position position="31"/>
    </location>
</feature>
<dbReference type="PROSITE" id="PS51352">
    <property type="entry name" value="THIOREDOXIN_2"/>
    <property type="match status" value="1"/>
</dbReference>
<evidence type="ECO:0000313" key="12">
    <source>
        <dbReference type="Proteomes" id="UP000010473"/>
    </source>
</evidence>
<feature type="domain" description="Thioredoxin" evidence="10">
    <location>
        <begin position="1"/>
        <end position="105"/>
    </location>
</feature>
<evidence type="ECO:0000256" key="3">
    <source>
        <dbReference type="ARBA" id="ARBA00022982"/>
    </source>
</evidence>
<evidence type="ECO:0000313" key="11">
    <source>
        <dbReference type="EMBL" id="AFZ33904.1"/>
    </source>
</evidence>
<keyword evidence="4 9" id="KW-1015">Disulfide bond</keyword>
<dbReference type="CDD" id="cd02947">
    <property type="entry name" value="TRX_family"/>
    <property type="match status" value="1"/>
</dbReference>
<feature type="site" description="Contributes to redox potential value" evidence="8">
    <location>
        <position position="32"/>
    </location>
</feature>
<keyword evidence="5 9" id="KW-0676">Redox-active center</keyword>
<dbReference type="InterPro" id="IPR017937">
    <property type="entry name" value="Thioredoxin_CS"/>
</dbReference>
<dbReference type="PANTHER" id="PTHR45663">
    <property type="entry name" value="GEO12009P1"/>
    <property type="match status" value="1"/>
</dbReference>
<accession>K9XP89</accession>
<feature type="active site" description="Nucleophile" evidence="8">
    <location>
        <position position="33"/>
    </location>
</feature>
<dbReference type="SUPFAM" id="SSF52833">
    <property type="entry name" value="Thioredoxin-like"/>
    <property type="match status" value="1"/>
</dbReference>
<dbReference type="PROSITE" id="PS00194">
    <property type="entry name" value="THIOREDOXIN_1"/>
    <property type="match status" value="1"/>
</dbReference>
<dbReference type="InterPro" id="IPR013766">
    <property type="entry name" value="Thioredoxin_domain"/>
</dbReference>
<dbReference type="PIRSF" id="PIRSF000077">
    <property type="entry name" value="Thioredoxin"/>
    <property type="match status" value="1"/>
</dbReference>
<evidence type="ECO:0000256" key="4">
    <source>
        <dbReference type="ARBA" id="ARBA00023157"/>
    </source>
</evidence>
<dbReference type="GO" id="GO:0015035">
    <property type="term" value="F:protein-disulfide reductase activity"/>
    <property type="evidence" value="ECO:0007669"/>
    <property type="project" value="UniProtKB-UniRule"/>
</dbReference>
<name>K9XP89_STAC7</name>
<dbReference type="RefSeq" id="WP_015191577.1">
    <property type="nucleotide sequence ID" value="NC_019748.1"/>
</dbReference>
<dbReference type="PANTHER" id="PTHR45663:SF11">
    <property type="entry name" value="GEO12009P1"/>
    <property type="match status" value="1"/>
</dbReference>
<keyword evidence="3" id="KW-0249">Electron transport</keyword>
<evidence type="ECO:0000256" key="1">
    <source>
        <dbReference type="ARBA" id="ARBA00008987"/>
    </source>
</evidence>
<dbReference type="FunFam" id="3.40.30.10:FF:000001">
    <property type="entry name" value="Thioredoxin"/>
    <property type="match status" value="1"/>
</dbReference>
<dbReference type="HOGENOM" id="CLU_090389_10_4_3"/>
<feature type="disulfide bond" description="Redox-active" evidence="9">
    <location>
        <begin position="30"/>
        <end position="33"/>
    </location>
</feature>
<dbReference type="Gene3D" id="3.40.30.10">
    <property type="entry name" value="Glutaredoxin"/>
    <property type="match status" value="1"/>
</dbReference>
<protein>
    <recommendedName>
        <fullName evidence="6 7">Thioredoxin</fullName>
    </recommendedName>
</protein>
<evidence type="ECO:0000256" key="9">
    <source>
        <dbReference type="PIRSR" id="PIRSR000077-4"/>
    </source>
</evidence>
<dbReference type="STRING" id="111780.Sta7437_0291"/>
<feature type="active site" description="Nucleophile" evidence="8">
    <location>
        <position position="30"/>
    </location>
</feature>
<evidence type="ECO:0000256" key="8">
    <source>
        <dbReference type="PIRSR" id="PIRSR000077-1"/>
    </source>
</evidence>
<feature type="site" description="Deprotonates C-terminal active site Cys" evidence="8">
    <location>
        <position position="24"/>
    </location>
</feature>
<dbReference type="eggNOG" id="COG3118">
    <property type="taxonomic scope" value="Bacteria"/>
</dbReference>
<comment type="similarity">
    <text evidence="1 7">Belongs to the thioredoxin family.</text>
</comment>
<dbReference type="PATRIC" id="fig|111780.3.peg.300"/>
<evidence type="ECO:0000256" key="7">
    <source>
        <dbReference type="PIRNR" id="PIRNR000077"/>
    </source>
</evidence>
<dbReference type="AlphaFoldDB" id="K9XP89"/>
<evidence type="ECO:0000256" key="5">
    <source>
        <dbReference type="ARBA" id="ARBA00023284"/>
    </source>
</evidence>
<sequence length="105" mass="11832">MAVKKKFSSFQELIENSQVPVLVDFYATWCGPCQMMSPILEQVGGHLRDRLQVVKIDTDKYPALASHYQIQALPTLVLFKNGQPVEKIEGVVQANQLVPYLESLL</sequence>
<evidence type="ECO:0000256" key="6">
    <source>
        <dbReference type="NCBIfam" id="TIGR01068"/>
    </source>
</evidence>
<organism evidence="11 12">
    <name type="scientific">Stanieria cyanosphaera (strain ATCC 29371 / PCC 7437)</name>
    <dbReference type="NCBI Taxonomy" id="111780"/>
    <lineage>
        <taxon>Bacteria</taxon>
        <taxon>Bacillati</taxon>
        <taxon>Cyanobacteriota</taxon>
        <taxon>Cyanophyceae</taxon>
        <taxon>Pleurocapsales</taxon>
        <taxon>Dermocarpellaceae</taxon>
        <taxon>Stanieria</taxon>
    </lineage>
</organism>
<dbReference type="GO" id="GO:0005829">
    <property type="term" value="C:cytosol"/>
    <property type="evidence" value="ECO:0007669"/>
    <property type="project" value="TreeGrafter"/>
</dbReference>
<dbReference type="Pfam" id="PF00085">
    <property type="entry name" value="Thioredoxin"/>
    <property type="match status" value="1"/>
</dbReference>
<dbReference type="InterPro" id="IPR005746">
    <property type="entry name" value="Thioredoxin"/>
</dbReference>